<dbReference type="eggNOG" id="COG2827">
    <property type="taxonomic scope" value="Bacteria"/>
</dbReference>
<evidence type="ECO:0000313" key="4">
    <source>
        <dbReference type="EMBL" id="EEX77849.1"/>
    </source>
</evidence>
<dbReference type="Gene3D" id="3.40.1440.10">
    <property type="entry name" value="GIY-YIG endonuclease"/>
    <property type="match status" value="1"/>
</dbReference>
<sequence>MRKKSEVKAFTYILVCADGTLYTGWTNDLEKRLAAHNAGRGAKYTRSRRPVRLFYYEEFAEKCEAQRRECEIKRLPREKKIALAAHLPQAGLDVALSAEAGIFSRGLH</sequence>
<proteinExistence type="inferred from homology"/>
<organism evidence="4 5">
    <name type="scientific">Selenomonas sputigena (strain ATCC 35185 / DSM 20758 / CCUG 44933 / VPI D19B-28)</name>
    <dbReference type="NCBI Taxonomy" id="546271"/>
    <lineage>
        <taxon>Bacteria</taxon>
        <taxon>Bacillati</taxon>
        <taxon>Bacillota</taxon>
        <taxon>Negativicutes</taxon>
        <taxon>Selenomonadales</taxon>
        <taxon>Selenomonadaceae</taxon>
        <taxon>Selenomonas</taxon>
    </lineage>
</organism>
<evidence type="ECO:0000259" key="2">
    <source>
        <dbReference type="PROSITE" id="PS50164"/>
    </source>
</evidence>
<evidence type="ECO:0000313" key="5">
    <source>
        <dbReference type="Proteomes" id="UP000003505"/>
    </source>
</evidence>
<dbReference type="PANTHER" id="PTHR34477:SF1">
    <property type="entry name" value="UPF0213 PROTEIN YHBQ"/>
    <property type="match status" value="1"/>
</dbReference>
<dbReference type="Proteomes" id="UP000011124">
    <property type="component" value="Chromosome"/>
</dbReference>
<dbReference type="OrthoDB" id="9807770at2"/>
<reference evidence="4 5" key="1">
    <citation type="submission" date="2009-09" db="EMBL/GenBank/DDBJ databases">
        <authorList>
            <person name="Weinstock G."/>
            <person name="Sodergren E."/>
            <person name="Clifton S."/>
            <person name="Fulton L."/>
            <person name="Fulton B."/>
            <person name="Courtney L."/>
            <person name="Fronick C."/>
            <person name="Harrison M."/>
            <person name="Strong C."/>
            <person name="Farmer C."/>
            <person name="Delahaunty K."/>
            <person name="Markovic C."/>
            <person name="Hall O."/>
            <person name="Minx P."/>
            <person name="Tomlinson C."/>
            <person name="Mitreva M."/>
            <person name="Nelson J."/>
            <person name="Hou S."/>
            <person name="Wollam A."/>
            <person name="Pepin K.H."/>
            <person name="Johnson M."/>
            <person name="Bhonagiri V."/>
            <person name="Nash W.E."/>
            <person name="Warren W."/>
            <person name="Chinwalla A."/>
            <person name="Mardis E.R."/>
            <person name="Wilson R.K."/>
        </authorList>
    </citation>
    <scope>NUCLEOTIDE SEQUENCE [LARGE SCALE GENOMIC DNA]</scope>
    <source>
        <strain evidence="4">ATCC 35185</strain>
        <strain evidence="5">ATCC 35185 / DSM 20758 / VPI D19B-28</strain>
    </source>
</reference>
<dbReference type="Pfam" id="PF01541">
    <property type="entry name" value="GIY-YIG"/>
    <property type="match status" value="1"/>
</dbReference>
<keyword evidence="6" id="KW-1185">Reference proteome</keyword>
<dbReference type="SMART" id="SM00465">
    <property type="entry name" value="GIYc"/>
    <property type="match status" value="1"/>
</dbReference>
<dbReference type="CDD" id="cd10456">
    <property type="entry name" value="GIY-YIG_UPF0213"/>
    <property type="match status" value="1"/>
</dbReference>
<evidence type="ECO:0000256" key="1">
    <source>
        <dbReference type="ARBA" id="ARBA00007435"/>
    </source>
</evidence>
<dbReference type="Proteomes" id="UP000003505">
    <property type="component" value="Unassembled WGS sequence"/>
</dbReference>
<evidence type="ECO:0000313" key="6">
    <source>
        <dbReference type="Proteomes" id="UP000011124"/>
    </source>
</evidence>
<feature type="domain" description="GIY-YIG" evidence="2">
    <location>
        <begin position="7"/>
        <end position="82"/>
    </location>
</feature>
<dbReference type="InterPro" id="IPR050190">
    <property type="entry name" value="UPF0213_domain"/>
</dbReference>
<dbReference type="KEGG" id="ssg:Selsp_1452"/>
<name>C9LTH3_SELS3</name>
<gene>
    <name evidence="3" type="ordered locus">Selsp_1452</name>
    <name evidence="4" type="ORF">SELSPUOL_00756</name>
</gene>
<comment type="similarity">
    <text evidence="1">Belongs to the UPF0213 family.</text>
</comment>
<dbReference type="EMBL" id="CP002637">
    <property type="protein sequence ID" value="AEC00410.1"/>
    <property type="molecule type" value="Genomic_DNA"/>
</dbReference>
<accession>C9LTH3</accession>
<dbReference type="PROSITE" id="PS50164">
    <property type="entry name" value="GIY_YIG"/>
    <property type="match status" value="1"/>
</dbReference>
<dbReference type="EMBL" id="ACKP02000014">
    <property type="protein sequence ID" value="EEX77849.1"/>
    <property type="molecule type" value="Genomic_DNA"/>
</dbReference>
<protein>
    <submittedName>
        <fullName evidence="3">Excinuclease ABC C subunit domain protein</fullName>
    </submittedName>
    <submittedName>
        <fullName evidence="4">GIY-YIG catalytic domain protein</fullName>
    </submittedName>
</protein>
<dbReference type="PANTHER" id="PTHR34477">
    <property type="entry name" value="UPF0213 PROTEIN YHBQ"/>
    <property type="match status" value="1"/>
</dbReference>
<dbReference type="InterPro" id="IPR035901">
    <property type="entry name" value="GIY-YIG_endonuc_sf"/>
</dbReference>
<dbReference type="STRING" id="546271.Selsp_1452"/>
<reference evidence="3 6" key="2">
    <citation type="submission" date="2011-04" db="EMBL/GenBank/DDBJ databases">
        <title>The complete genome of Selenomonas sputigena DSM 20758.</title>
        <authorList>
            <consortium name="US DOE Joint Genome Institute (JGI-PGF)"/>
            <person name="Lucas S."/>
            <person name="Copeland A."/>
            <person name="Lapidus A."/>
            <person name="Bruce D."/>
            <person name="Goodwin L."/>
            <person name="Pitluck S."/>
            <person name="Peters L."/>
            <person name="Kyrpides N."/>
            <person name="Mavromatis K."/>
            <person name="Ivanova N."/>
            <person name="Ovchinnikova G."/>
            <person name="Teshima H."/>
            <person name="Detter J.C."/>
            <person name="Tapia R."/>
            <person name="Han C."/>
            <person name="Land M."/>
            <person name="Hauser L."/>
            <person name="Markowitz V."/>
            <person name="Cheng J.-F."/>
            <person name="Hugenholtz P."/>
            <person name="Woyke T."/>
            <person name="Wu D."/>
            <person name="Gronow S."/>
            <person name="Wellnitz S."/>
            <person name="Schneider S."/>
            <person name="Klenk H.-P."/>
            <person name="Eisen J.A."/>
        </authorList>
    </citation>
    <scope>NUCLEOTIDE SEQUENCE [LARGE SCALE GENOMIC DNA]</scope>
    <source>
        <strain evidence="3">ATCC 35185</strain>
        <strain evidence="6">ATCC 35185 / DSM 20758 / VPI D19B-28</strain>
    </source>
</reference>
<dbReference type="InterPro" id="IPR000305">
    <property type="entry name" value="GIY-YIG_endonuc"/>
</dbReference>
<dbReference type="HOGENOM" id="CLU_135650_0_3_9"/>
<dbReference type="AlphaFoldDB" id="C9LTH3"/>
<dbReference type="SUPFAM" id="SSF82771">
    <property type="entry name" value="GIY-YIG endonuclease"/>
    <property type="match status" value="1"/>
</dbReference>
<evidence type="ECO:0000313" key="3">
    <source>
        <dbReference type="EMBL" id="AEC00410.1"/>
    </source>
</evidence>